<sequence length="1940" mass="206458">MACCWGRISRHGWVAAALLLLSTGLAAQQSISPELEYKKLLKVDEEVQPLGENPFGENVGLYNGNLSFSQADISLSGTGPLLQLTRSFRITGKDDTDGFANGAFADWDLDLPRITTIVATQQNVQGWMVDGPSPLAICTHIGIPPIVLKPGGITSRQNWGSEEWWHGYQLVMPGGDSQDILGRANGNYVNAPRIPGQVFPALTKKHWMIGCLPQAANDSTREAFFALAPDGTKYTFDHFGYSQAPTISKPIPLSEGETDDLYREYAALLVTKVEDRFGNWLHYNYTGANLTSITASDGREISLRYNSNGTVASVVAQPASVAPRTWTYSYGTFPATGQPTLTSVTPPDQSHWGFAMENLKYQPDLTPAILGDCNSPGVLGPVSWSGSITHPSGLTGSFTVAAIRHGRSHTPKSCWGGDNESGYALFPRAWYSYTITNKTFSGAGLPVSQSWSYNYSPANDSWDNDCVNNSCPSTVWTDVVNPDGRTTRYTFSNWFNVTEGRMLRTDMYVGNTSSAVARAEIDQYASESNGPWPSWFGDSFQGQRLNTAVTSQVAPLLQKDIQQDGDTYTWLAEAFNDFAQTTKVKRQYNNGQAVVEEQTAYLNDLPHWVLGLPTQVDNLTRGETTDKYNYDSNTLTLSQRYRFGQLVMSYTFNAQGQLASFTDGNQHTTTLGNYKRGIPQSISYPDSTTQSLVVDDFGQIASITDQAGSTTSYSYDAIGRIAGISYPAGDEVAWLPKTFAYTYVGTAEQGVPANHWRRTSTKGNAVTTTYFDAMLRPVLSTAAIAGTGAAISARTDYDWKGQKTFVSYPVNGTPDLSTITAGTSSTYDALGRLTQTQQNSELGTLTTLTTYLSGARRQITDPRNNVTTTTYQVFDQPSYDAVTQVTAPEGVNQTITRDVYGNPQVIHQWGSANGFSGDVTKTLVYDSYHRLCRTTEPESGSEVTAYDGANNVAWTASGLSIAGDDCGAEQVAAAAQTMRSYDPMNRLWTLTPPSGTQNTTYTYDLLGNLQTANSGVTYWTGYRNKLGQLTGESLQVNGQDLWRMGYAHDAYGAVSTIQYPDGEAISYAPDALGRATQAGSYASGIGYYPDGDVASFTFGNGDAYAVQKNTRQLLSNFSYGSGGTLKLSEDFSYDPNGNITAINDLIDGTRTKSFGYDALNRLTQAQATHLWGSESYGYDPVNNIASRISGGQTFTYNYDGSKRLASITQGGSNVITLGYDTRGNVTRRNGVTLNFDQKNQLTGIPGYDMYQYDAAGRRVVKAPTNGSGATYYFYTQAGQLIYAFDANSSKATNYVYLGKKLIARNESLKLSNPTSISFSANPSAGSYTVSWTAVPGATGYNLQVSADGGTSWNIAGSGTLSTPSLAVINQDGGEFLYRVQACAASGCVGGWTVSNVLGVTPVAPVITVPGSIVNGNYTVSWTAPVSATAYDVQEAVNGGAWTAIATDTTATSISRPGTSSGSYTYQVQAKNSHGTRGWVTSSAVTVDTTYGVVPPAPASLSVPAASADGNVALSWASVSQITHYVVQQSSDGGSNWTGLYDGTATTTALSGLANGTYQYRVEACNAYNCSAWKAGSSALVVTHPPTGVPTLTAPANSTNGSYTISWTAVSTATSYTLQESVSGGGWTQMQANGNTNWSTSGRGNGNYSYRVQACNVGGCASGWSSTGTTTVLLPPPTPTGITVPATSNGPIPVSWNASPTATRYDLYQNINGAGWTLITSTAATSVTVTATTSGGYQFFVAAFNASGWNGAVNNSSLVTVTIPPGSAPSISAPGSNNSGSYTVSWSAVGGATSYNLQEQVNGGGWTQVQANGSTSWGASGKGTATYGYHAQACNAGGCGPWSGTANVVVTRIPATPAAPDYSLSGGGTKHNVNLNWSSVPGAARYDLEETNPNDGTFIAYTGPSTSFSELTDVSGDIQYRLRACNSAGCSGWSDYRTVSL</sequence>
<feature type="chain" id="PRO_5011715843" evidence="2">
    <location>
        <begin position="28"/>
        <end position="1940"/>
    </location>
</feature>
<dbReference type="InterPro" id="IPR006530">
    <property type="entry name" value="YD"/>
</dbReference>
<feature type="domain" description="Fibronectin type-III" evidence="3">
    <location>
        <begin position="1588"/>
        <end position="1676"/>
    </location>
</feature>
<dbReference type="PANTHER" id="PTHR47135:SF1">
    <property type="entry name" value="FIBRONECTIN TYPE III DOMAIN-CONTAINING PROTEIN 7"/>
    <property type="match status" value="1"/>
</dbReference>
<dbReference type="SMART" id="SM00060">
    <property type="entry name" value="FN3"/>
    <property type="match status" value="6"/>
</dbReference>
<dbReference type="PANTHER" id="PTHR47135">
    <property type="entry name" value="FIBRONECTIN TYPE III DOMAIN-CONTAINING PROTEIN 7"/>
    <property type="match status" value="1"/>
</dbReference>
<dbReference type="Pfam" id="PF05593">
    <property type="entry name" value="RHS_repeat"/>
    <property type="match status" value="1"/>
</dbReference>
<dbReference type="InterPro" id="IPR056823">
    <property type="entry name" value="TEN-like_YD-shell"/>
</dbReference>
<dbReference type="InterPro" id="IPR031325">
    <property type="entry name" value="RHS_repeat"/>
</dbReference>
<protein>
    <submittedName>
        <fullName evidence="4">YD repeat-containing protein</fullName>
    </submittedName>
</protein>
<proteinExistence type="predicted"/>
<gene>
    <name evidence="4" type="ORF">SAMN02799615_00582</name>
</gene>
<feature type="domain" description="Fibronectin type-III" evidence="3">
    <location>
        <begin position="1496"/>
        <end position="1585"/>
    </location>
</feature>
<dbReference type="NCBIfam" id="TIGR01643">
    <property type="entry name" value="YD_repeat_2x"/>
    <property type="match status" value="1"/>
</dbReference>
<dbReference type="InterPro" id="IPR003961">
    <property type="entry name" value="FN3_dom"/>
</dbReference>
<evidence type="ECO:0000256" key="2">
    <source>
        <dbReference type="SAM" id="SignalP"/>
    </source>
</evidence>
<dbReference type="CDD" id="cd00063">
    <property type="entry name" value="FN3"/>
    <property type="match status" value="1"/>
</dbReference>
<dbReference type="SUPFAM" id="SSF49265">
    <property type="entry name" value="Fibronectin type III"/>
    <property type="match status" value="4"/>
</dbReference>
<keyword evidence="1" id="KW-0677">Repeat</keyword>
<evidence type="ECO:0000313" key="4">
    <source>
        <dbReference type="EMBL" id="SFE17440.1"/>
    </source>
</evidence>
<dbReference type="STRING" id="500610.SAMN02799615_00582"/>
<accession>A0A1I1YHI4</accession>
<dbReference type="InterPro" id="IPR036116">
    <property type="entry name" value="FN3_sf"/>
</dbReference>
<dbReference type="Pfam" id="PF25023">
    <property type="entry name" value="TEN_YD-shell"/>
    <property type="match status" value="1"/>
</dbReference>
<feature type="domain" description="Fibronectin type-III" evidence="3">
    <location>
        <begin position="1400"/>
        <end position="1489"/>
    </location>
</feature>
<feature type="signal peptide" evidence="2">
    <location>
        <begin position="1"/>
        <end position="27"/>
    </location>
</feature>
<dbReference type="Proteomes" id="UP000199477">
    <property type="component" value="Unassembled WGS sequence"/>
</dbReference>
<dbReference type="Gene3D" id="2.60.40.10">
    <property type="entry name" value="Immunoglobulins"/>
    <property type="match status" value="7"/>
</dbReference>
<dbReference type="RefSeq" id="WP_026634578.1">
    <property type="nucleotide sequence ID" value="NZ_FONH01000001.1"/>
</dbReference>
<keyword evidence="2" id="KW-0732">Signal</keyword>
<dbReference type="InterPro" id="IPR013783">
    <property type="entry name" value="Ig-like_fold"/>
</dbReference>
<evidence type="ECO:0000259" key="3">
    <source>
        <dbReference type="PROSITE" id="PS50853"/>
    </source>
</evidence>
<name>A0A1I1YHI4_9GAMM</name>
<reference evidence="5" key="1">
    <citation type="submission" date="2016-10" db="EMBL/GenBank/DDBJ databases">
        <authorList>
            <person name="Varghese N."/>
            <person name="Submissions S."/>
        </authorList>
    </citation>
    <scope>NUCLEOTIDE SEQUENCE [LARGE SCALE GENOMIC DNA]</scope>
    <source>
        <strain evidence="5">UNC178MFTsu3.1</strain>
    </source>
</reference>
<keyword evidence="5" id="KW-1185">Reference proteome</keyword>
<organism evidence="4 5">
    <name type="scientific">Dyella marensis</name>
    <dbReference type="NCBI Taxonomy" id="500610"/>
    <lineage>
        <taxon>Bacteria</taxon>
        <taxon>Pseudomonadati</taxon>
        <taxon>Pseudomonadota</taxon>
        <taxon>Gammaproteobacteria</taxon>
        <taxon>Lysobacterales</taxon>
        <taxon>Rhodanobacteraceae</taxon>
        <taxon>Dyella</taxon>
    </lineage>
</organism>
<evidence type="ECO:0000313" key="5">
    <source>
        <dbReference type="Proteomes" id="UP000199477"/>
    </source>
</evidence>
<dbReference type="EMBL" id="FONH01000001">
    <property type="protein sequence ID" value="SFE17440.1"/>
    <property type="molecule type" value="Genomic_DNA"/>
</dbReference>
<dbReference type="Gene3D" id="2.180.10.10">
    <property type="entry name" value="RHS repeat-associated core"/>
    <property type="match status" value="2"/>
</dbReference>
<dbReference type="PROSITE" id="PS50853">
    <property type="entry name" value="FN3"/>
    <property type="match status" value="3"/>
</dbReference>
<evidence type="ECO:0000256" key="1">
    <source>
        <dbReference type="ARBA" id="ARBA00022737"/>
    </source>
</evidence>